<proteinExistence type="predicted"/>
<accession>A0A1Q2MDQ6</accession>
<dbReference type="RefSeq" id="WP_146683070.1">
    <property type="nucleotide sequence ID" value="NZ_CP019646.1"/>
</dbReference>
<dbReference type="Pfam" id="PF07291">
    <property type="entry name" value="MauE"/>
    <property type="match status" value="1"/>
</dbReference>
<keyword evidence="2 5" id="KW-0812">Transmembrane</keyword>
<gene>
    <name evidence="7" type="ORF">SMSP2_01198</name>
</gene>
<protein>
    <recommendedName>
        <fullName evidence="6">Methylamine utilisation protein MauE domain-containing protein</fullName>
    </recommendedName>
</protein>
<keyword evidence="3 5" id="KW-1133">Transmembrane helix</keyword>
<evidence type="ECO:0000313" key="7">
    <source>
        <dbReference type="EMBL" id="AQQ70836.1"/>
    </source>
</evidence>
<dbReference type="InterPro" id="IPR009908">
    <property type="entry name" value="Methylamine_util_MauE"/>
</dbReference>
<dbReference type="SUPFAM" id="SSF52833">
    <property type="entry name" value="Thioredoxin-like"/>
    <property type="match status" value="1"/>
</dbReference>
<dbReference type="InterPro" id="IPR036249">
    <property type="entry name" value="Thioredoxin-like_sf"/>
</dbReference>
<dbReference type="STRING" id="1851148.SMSP2_01198"/>
<evidence type="ECO:0000256" key="4">
    <source>
        <dbReference type="ARBA" id="ARBA00023136"/>
    </source>
</evidence>
<reference evidence="8" key="1">
    <citation type="submission" date="2017-02" db="EMBL/GenBank/DDBJ databases">
        <title>Comparative genomics and description of representatives of a novel lineage of planctomycetes thriving in anoxic sediments.</title>
        <authorList>
            <person name="Spring S."/>
            <person name="Bunk B."/>
            <person name="Sproer C."/>
        </authorList>
    </citation>
    <scope>NUCLEOTIDE SEQUENCE [LARGE SCALE GENOMIC DNA]</scope>
    <source>
        <strain evidence="8">SM-Chi-D1</strain>
    </source>
</reference>
<name>A0A1Q2MDQ6_9BACT</name>
<evidence type="ECO:0000313" key="8">
    <source>
        <dbReference type="Proteomes" id="UP000188181"/>
    </source>
</evidence>
<feature type="transmembrane region" description="Helical" evidence="5">
    <location>
        <begin position="6"/>
        <end position="25"/>
    </location>
</feature>
<dbReference type="GO" id="GO:0016020">
    <property type="term" value="C:membrane"/>
    <property type="evidence" value="ECO:0007669"/>
    <property type="project" value="UniProtKB-SubCell"/>
</dbReference>
<feature type="transmembrane region" description="Helical" evidence="5">
    <location>
        <begin position="140"/>
        <end position="164"/>
    </location>
</feature>
<dbReference type="OrthoDB" id="269108at2"/>
<keyword evidence="8" id="KW-1185">Reference proteome</keyword>
<dbReference type="AlphaFoldDB" id="A0A1Q2MDQ6"/>
<feature type="domain" description="Methylamine utilisation protein MauE" evidence="6">
    <location>
        <begin position="9"/>
        <end position="113"/>
    </location>
</feature>
<comment type="subcellular location">
    <subcellularLocation>
        <location evidence="1">Membrane</location>
        <topology evidence="1">Multi-pass membrane protein</topology>
    </subcellularLocation>
</comment>
<feature type="transmembrane region" description="Helical" evidence="5">
    <location>
        <begin position="108"/>
        <end position="125"/>
    </location>
</feature>
<sequence length="307" mass="33811">MNSGKFASKLTLWITSAVLLTAAGFKMHQVLTRPSLGDSLYQMREFTAVQAILITGLAIWLLSGLFEKAGWLAAVITFLIFCGYTINQWISGSDTCGCFGVATVDPRISLFLIDVPILAGLLIFRPKSGKFLGPPWPKPAYFISICVLTFLVLGSMAVSAVMIVPPKETQDYAVIDHDGWVGERLPMLGQIDIAPQLEQGVSILFLYHHDCPTCRQTAPVYSEIYEMLGADEQEIKIAFIEMPPYGDGTETPIPLDTKCLLGILDESKKWYAASPVLIVIEDGIIKKSWEAQIPTDLNDLLEAVYSE</sequence>
<feature type="transmembrane region" description="Helical" evidence="5">
    <location>
        <begin position="69"/>
        <end position="87"/>
    </location>
</feature>
<dbReference type="EMBL" id="CP019646">
    <property type="protein sequence ID" value="AQQ70836.1"/>
    <property type="molecule type" value="Genomic_DNA"/>
</dbReference>
<dbReference type="GO" id="GO:0030416">
    <property type="term" value="P:methylamine metabolic process"/>
    <property type="evidence" value="ECO:0007669"/>
    <property type="project" value="InterPro"/>
</dbReference>
<organism evidence="7 8">
    <name type="scientific">Limihaloglobus sulfuriphilus</name>
    <dbReference type="NCBI Taxonomy" id="1851148"/>
    <lineage>
        <taxon>Bacteria</taxon>
        <taxon>Pseudomonadati</taxon>
        <taxon>Planctomycetota</taxon>
        <taxon>Phycisphaerae</taxon>
        <taxon>Sedimentisphaerales</taxon>
        <taxon>Sedimentisphaeraceae</taxon>
        <taxon>Limihaloglobus</taxon>
    </lineage>
</organism>
<keyword evidence="4 5" id="KW-0472">Membrane</keyword>
<evidence type="ECO:0000256" key="5">
    <source>
        <dbReference type="SAM" id="Phobius"/>
    </source>
</evidence>
<evidence type="ECO:0000256" key="2">
    <source>
        <dbReference type="ARBA" id="ARBA00022692"/>
    </source>
</evidence>
<evidence type="ECO:0000259" key="6">
    <source>
        <dbReference type="Pfam" id="PF07291"/>
    </source>
</evidence>
<evidence type="ECO:0000256" key="1">
    <source>
        <dbReference type="ARBA" id="ARBA00004141"/>
    </source>
</evidence>
<dbReference type="KEGG" id="pbas:SMSP2_01198"/>
<evidence type="ECO:0000256" key="3">
    <source>
        <dbReference type="ARBA" id="ARBA00022989"/>
    </source>
</evidence>
<dbReference type="Proteomes" id="UP000188181">
    <property type="component" value="Chromosome"/>
</dbReference>
<feature type="transmembrane region" description="Helical" evidence="5">
    <location>
        <begin position="46"/>
        <end position="63"/>
    </location>
</feature>